<feature type="compositionally biased region" description="Basic residues" evidence="1">
    <location>
        <begin position="76"/>
        <end position="87"/>
    </location>
</feature>
<dbReference type="SUPFAM" id="SSF55008">
    <property type="entry name" value="HMA, heavy metal-associated domain"/>
    <property type="match status" value="1"/>
</dbReference>
<dbReference type="Pfam" id="PF00403">
    <property type="entry name" value="HMA"/>
    <property type="match status" value="1"/>
</dbReference>
<reference evidence="3" key="1">
    <citation type="submission" date="2023-10" db="EMBL/GenBank/DDBJ databases">
        <title>Chromosome-level genome of the transformable northern wattle, Acacia crassicarpa.</title>
        <authorList>
            <person name="Massaro I."/>
            <person name="Sinha N.R."/>
            <person name="Poethig S."/>
            <person name="Leichty A.R."/>
        </authorList>
    </citation>
    <scope>NUCLEOTIDE SEQUENCE</scope>
    <source>
        <strain evidence="3">Acra3RX</strain>
        <tissue evidence="3">Leaf</tissue>
    </source>
</reference>
<dbReference type="EMBL" id="JAWXYG010000005">
    <property type="protein sequence ID" value="KAK4272942.1"/>
    <property type="molecule type" value="Genomic_DNA"/>
</dbReference>
<dbReference type="PROSITE" id="PS50846">
    <property type="entry name" value="HMA_2"/>
    <property type="match status" value="1"/>
</dbReference>
<dbReference type="InterPro" id="IPR044526">
    <property type="entry name" value="NAKR1-3"/>
</dbReference>
<feature type="region of interest" description="Disordered" evidence="1">
    <location>
        <begin position="28"/>
        <end position="115"/>
    </location>
</feature>
<dbReference type="InterPro" id="IPR036163">
    <property type="entry name" value="HMA_dom_sf"/>
</dbReference>
<dbReference type="CDD" id="cd00371">
    <property type="entry name" value="HMA"/>
    <property type="match status" value="1"/>
</dbReference>
<accession>A0AAE1JR60</accession>
<dbReference type="Gene3D" id="3.30.70.100">
    <property type="match status" value="1"/>
</dbReference>
<dbReference type="PANTHER" id="PTHR46119">
    <property type="entry name" value="OS08G0405700 PROTEIN"/>
    <property type="match status" value="1"/>
</dbReference>
<feature type="domain" description="HMA" evidence="2">
    <location>
        <begin position="190"/>
        <end position="256"/>
    </location>
</feature>
<name>A0AAE1JR60_9FABA</name>
<gene>
    <name evidence="3" type="ORF">QN277_021428</name>
</gene>
<dbReference type="PANTHER" id="PTHR46119:SF15">
    <property type="entry name" value="PROTEIN SODIUM POTASSIUM ROOT DEFECTIVE 2"/>
    <property type="match status" value="1"/>
</dbReference>
<dbReference type="GO" id="GO:0046872">
    <property type="term" value="F:metal ion binding"/>
    <property type="evidence" value="ECO:0007669"/>
    <property type="project" value="InterPro"/>
</dbReference>
<dbReference type="Proteomes" id="UP001293593">
    <property type="component" value="Unassembled WGS sequence"/>
</dbReference>
<feature type="compositionally biased region" description="Low complexity" evidence="1">
    <location>
        <begin position="64"/>
        <end position="73"/>
    </location>
</feature>
<feature type="compositionally biased region" description="Basic and acidic residues" evidence="1">
    <location>
        <begin position="41"/>
        <end position="53"/>
    </location>
</feature>
<evidence type="ECO:0000313" key="4">
    <source>
        <dbReference type="Proteomes" id="UP001293593"/>
    </source>
</evidence>
<keyword evidence="4" id="KW-1185">Reference proteome</keyword>
<proteinExistence type="predicted"/>
<evidence type="ECO:0000256" key="1">
    <source>
        <dbReference type="SAM" id="MobiDB-lite"/>
    </source>
</evidence>
<feature type="compositionally biased region" description="Basic and acidic residues" evidence="1">
    <location>
        <begin position="90"/>
        <end position="106"/>
    </location>
</feature>
<evidence type="ECO:0000259" key="2">
    <source>
        <dbReference type="PROSITE" id="PS50846"/>
    </source>
</evidence>
<dbReference type="InterPro" id="IPR006121">
    <property type="entry name" value="HMA_dom"/>
</dbReference>
<protein>
    <recommendedName>
        <fullName evidence="2">HMA domain-containing protein</fullName>
    </recommendedName>
</protein>
<sequence>MKGIDILCISQASTAICLSMDQAISSSTCSSSNSTQLGSRAIDRHNPIIKDPSRFPSKALTTPSSSSSSSRSRPYPYHHHQKTKKSSSSKPKDLRNKSSTKSHDQKNQTNAAKLDVNYSSNSINSILRRSWVRIRAPADSITPAVSSRYLLSDGDDYDPVSALLVTDDNKSQVVLQDESNTASKPSATSDQVVVLRVSLHCKGCVGKVRKHLSRMDGVSSFSIDLAAQKVTIVGDVTPLNVLASVSKVKNAQFWPASASASGSGIAETKTTTNLI</sequence>
<organism evidence="3 4">
    <name type="scientific">Acacia crassicarpa</name>
    <name type="common">northern wattle</name>
    <dbReference type="NCBI Taxonomy" id="499986"/>
    <lineage>
        <taxon>Eukaryota</taxon>
        <taxon>Viridiplantae</taxon>
        <taxon>Streptophyta</taxon>
        <taxon>Embryophyta</taxon>
        <taxon>Tracheophyta</taxon>
        <taxon>Spermatophyta</taxon>
        <taxon>Magnoliopsida</taxon>
        <taxon>eudicotyledons</taxon>
        <taxon>Gunneridae</taxon>
        <taxon>Pentapetalae</taxon>
        <taxon>rosids</taxon>
        <taxon>fabids</taxon>
        <taxon>Fabales</taxon>
        <taxon>Fabaceae</taxon>
        <taxon>Caesalpinioideae</taxon>
        <taxon>mimosoid clade</taxon>
        <taxon>Acacieae</taxon>
        <taxon>Acacia</taxon>
    </lineage>
</organism>
<dbReference type="AlphaFoldDB" id="A0AAE1JR60"/>
<evidence type="ECO:0000313" key="3">
    <source>
        <dbReference type="EMBL" id="KAK4272942.1"/>
    </source>
</evidence>
<comment type="caution">
    <text evidence="3">The sequence shown here is derived from an EMBL/GenBank/DDBJ whole genome shotgun (WGS) entry which is preliminary data.</text>
</comment>